<comment type="cofactor">
    <cofactor evidence="1 5">
        <name>heme</name>
        <dbReference type="ChEBI" id="CHEBI:30413"/>
    </cofactor>
</comment>
<keyword evidence="2 5" id="KW-0479">Metal-binding</keyword>
<reference evidence="6 7" key="1">
    <citation type="submission" date="2016-07" db="EMBL/GenBank/DDBJ databases">
        <title>Pervasive Adenine N6-methylation of Active Genes in Fungi.</title>
        <authorList>
            <consortium name="DOE Joint Genome Institute"/>
            <person name="Mondo S.J."/>
            <person name="Dannebaum R.O."/>
            <person name="Kuo R.C."/>
            <person name="Labutti K."/>
            <person name="Haridas S."/>
            <person name="Kuo A."/>
            <person name="Salamov A."/>
            <person name="Ahrendt S.R."/>
            <person name="Lipzen A."/>
            <person name="Sullivan W."/>
            <person name="Andreopoulos W.B."/>
            <person name="Clum A."/>
            <person name="Lindquist E."/>
            <person name="Daum C."/>
            <person name="Ramamoorthy G.K."/>
            <person name="Gryganskyi A."/>
            <person name="Culley D."/>
            <person name="Magnuson J.K."/>
            <person name="James T.Y."/>
            <person name="O'Malley M.A."/>
            <person name="Stajich J.E."/>
            <person name="Spatafora J.W."/>
            <person name="Visel A."/>
            <person name="Grigoriev I.V."/>
        </authorList>
    </citation>
    <scope>NUCLEOTIDE SEQUENCE [LARGE SCALE GENOMIC DNA]</scope>
    <source>
        <strain evidence="6 7">ATCC 12442</strain>
    </source>
</reference>
<comment type="caution">
    <text evidence="6">The sequence shown here is derived from an EMBL/GenBank/DDBJ whole genome shotgun (WGS) entry which is preliminary data.</text>
</comment>
<evidence type="ECO:0000256" key="1">
    <source>
        <dbReference type="ARBA" id="ARBA00001971"/>
    </source>
</evidence>
<keyword evidence="7" id="KW-1185">Reference proteome</keyword>
<dbReference type="SUPFAM" id="SSF48264">
    <property type="entry name" value="Cytochrome P450"/>
    <property type="match status" value="1"/>
</dbReference>
<dbReference type="PRINTS" id="PR00463">
    <property type="entry name" value="EP450I"/>
</dbReference>
<dbReference type="InterPro" id="IPR036396">
    <property type="entry name" value="Cyt_P450_sf"/>
</dbReference>
<dbReference type="OrthoDB" id="2789670at2759"/>
<feature type="binding site" description="axial binding residue" evidence="5">
    <location>
        <position position="273"/>
    </location>
    <ligand>
        <name>heme</name>
        <dbReference type="ChEBI" id="CHEBI:30413"/>
    </ligand>
    <ligandPart>
        <name>Fe</name>
        <dbReference type="ChEBI" id="CHEBI:18248"/>
    </ligandPart>
</feature>
<name>A0A1Y1WHM8_9FUNG</name>
<evidence type="ECO:0000256" key="5">
    <source>
        <dbReference type="PIRSR" id="PIRSR602401-1"/>
    </source>
</evidence>
<keyword evidence="4 5" id="KW-0408">Iron</keyword>
<dbReference type="STRING" id="61395.A0A1Y1WHM8"/>
<dbReference type="PANTHER" id="PTHR24305:SF235">
    <property type="entry name" value="CYTOCHROME P450 MONOOXYGENASE APDB-RELATED"/>
    <property type="match status" value="1"/>
</dbReference>
<dbReference type="InterPro" id="IPR050121">
    <property type="entry name" value="Cytochrome_P450_monoxygenase"/>
</dbReference>
<dbReference type="PRINTS" id="PR00385">
    <property type="entry name" value="P450"/>
</dbReference>
<evidence type="ECO:0000256" key="3">
    <source>
        <dbReference type="ARBA" id="ARBA00023002"/>
    </source>
</evidence>
<organism evidence="6 7">
    <name type="scientific">Linderina pennispora</name>
    <dbReference type="NCBI Taxonomy" id="61395"/>
    <lineage>
        <taxon>Eukaryota</taxon>
        <taxon>Fungi</taxon>
        <taxon>Fungi incertae sedis</taxon>
        <taxon>Zoopagomycota</taxon>
        <taxon>Kickxellomycotina</taxon>
        <taxon>Kickxellomycetes</taxon>
        <taxon>Kickxellales</taxon>
        <taxon>Kickxellaceae</taxon>
        <taxon>Linderina</taxon>
    </lineage>
</organism>
<evidence type="ECO:0000256" key="4">
    <source>
        <dbReference type="ARBA" id="ARBA00023004"/>
    </source>
</evidence>
<dbReference type="PANTHER" id="PTHR24305">
    <property type="entry name" value="CYTOCHROME P450"/>
    <property type="match status" value="1"/>
</dbReference>
<gene>
    <name evidence="6" type="ORF">DL89DRAFT_281694</name>
</gene>
<dbReference type="AlphaFoldDB" id="A0A1Y1WHM8"/>
<dbReference type="GO" id="GO:0016705">
    <property type="term" value="F:oxidoreductase activity, acting on paired donors, with incorporation or reduction of molecular oxygen"/>
    <property type="evidence" value="ECO:0007669"/>
    <property type="project" value="InterPro"/>
</dbReference>
<sequence length="344" mass="37886">MRKRQLGPYFNAAYVTRMEPKILQFGILGLKSKWDSELAQNSSGSIETDYSHDFMLATLDTISALAFGTEPRGLKENDPTVAHWVDATVKVHGSSLATATSPLPARRRLLTEGGKKPVDLLQAFLDAQDPESKISMDETQLQAETIVMMLAGTDTSSNTLQWATHLLMLYPEIRAKAVDEVRSNFATDHVITYAEVKKSLPFVEACIYEALRLCPVLGGTVPRVSPPGGITLQGHFIPAGTEINVNYVGASIHKNTWDEPLKYDPTSPGVRICPGRHLAWAEVSTILANMLKDYDMSLPDDYTHLGPDVLDGNGYPKLMESVHIVVTTPVNPQRDCRLVLTKRA</sequence>
<dbReference type="InterPro" id="IPR002401">
    <property type="entry name" value="Cyt_P450_E_grp-I"/>
</dbReference>
<protein>
    <submittedName>
        <fullName evidence="6">Cytochrome P450</fullName>
    </submittedName>
</protein>
<dbReference type="GO" id="GO:0005506">
    <property type="term" value="F:iron ion binding"/>
    <property type="evidence" value="ECO:0007669"/>
    <property type="project" value="InterPro"/>
</dbReference>
<evidence type="ECO:0000313" key="6">
    <source>
        <dbReference type="EMBL" id="ORX73029.1"/>
    </source>
</evidence>
<dbReference type="Pfam" id="PF00067">
    <property type="entry name" value="p450"/>
    <property type="match status" value="1"/>
</dbReference>
<dbReference type="GO" id="GO:0044550">
    <property type="term" value="P:secondary metabolite biosynthetic process"/>
    <property type="evidence" value="ECO:0007669"/>
    <property type="project" value="UniProtKB-ARBA"/>
</dbReference>
<keyword evidence="3" id="KW-0560">Oxidoreductase</keyword>
<keyword evidence="5" id="KW-0349">Heme</keyword>
<evidence type="ECO:0000313" key="7">
    <source>
        <dbReference type="Proteomes" id="UP000193922"/>
    </source>
</evidence>
<dbReference type="RefSeq" id="XP_040746369.1">
    <property type="nucleotide sequence ID" value="XM_040889653.1"/>
</dbReference>
<dbReference type="Proteomes" id="UP000193922">
    <property type="component" value="Unassembled WGS sequence"/>
</dbReference>
<proteinExistence type="predicted"/>
<dbReference type="GO" id="GO:0020037">
    <property type="term" value="F:heme binding"/>
    <property type="evidence" value="ECO:0007669"/>
    <property type="project" value="InterPro"/>
</dbReference>
<dbReference type="Gene3D" id="1.10.630.10">
    <property type="entry name" value="Cytochrome P450"/>
    <property type="match status" value="1"/>
</dbReference>
<dbReference type="InterPro" id="IPR001128">
    <property type="entry name" value="Cyt_P450"/>
</dbReference>
<dbReference type="EMBL" id="MCFD01000002">
    <property type="protein sequence ID" value="ORX73029.1"/>
    <property type="molecule type" value="Genomic_DNA"/>
</dbReference>
<accession>A0A1Y1WHM8</accession>
<dbReference type="GeneID" id="63806301"/>
<evidence type="ECO:0000256" key="2">
    <source>
        <dbReference type="ARBA" id="ARBA00022723"/>
    </source>
</evidence>
<dbReference type="GO" id="GO:0004497">
    <property type="term" value="F:monooxygenase activity"/>
    <property type="evidence" value="ECO:0007669"/>
    <property type="project" value="InterPro"/>
</dbReference>